<sequence>MPQIYSAIPTAQCYASLSEAYIELFGRVEQAEPEDRELIARWAQDLAGPVLDAGCGPGQWTHAVASAERPAIGVDMVPEFVKHAAANYPECTFQLADMSALPFPDGSFSGVLAWYSIIHTPPEQLPEVLNSLARVLQPGGALLLGFFAAQKVRPFEHKVAPAWYWPVGELSKLVETAGFEIVDRGTRDRSGARCHGHIVAQRKHVDGSAD</sequence>
<dbReference type="GO" id="GO:0008168">
    <property type="term" value="F:methyltransferase activity"/>
    <property type="evidence" value="ECO:0007669"/>
    <property type="project" value="UniProtKB-KW"/>
</dbReference>
<dbReference type="GO" id="GO:0032259">
    <property type="term" value="P:methylation"/>
    <property type="evidence" value="ECO:0007669"/>
    <property type="project" value="UniProtKB-KW"/>
</dbReference>
<dbReference type="Gene3D" id="3.40.50.150">
    <property type="entry name" value="Vaccinia Virus protein VP39"/>
    <property type="match status" value="1"/>
</dbReference>
<organism evidence="2 3">
    <name type="scientific">Glutamicibacter halophytocola</name>
    <dbReference type="NCBI Taxonomy" id="1933880"/>
    <lineage>
        <taxon>Bacteria</taxon>
        <taxon>Bacillati</taxon>
        <taxon>Actinomycetota</taxon>
        <taxon>Actinomycetes</taxon>
        <taxon>Micrococcales</taxon>
        <taxon>Micrococcaceae</taxon>
        <taxon>Glutamicibacter</taxon>
    </lineage>
</organism>
<keyword evidence="2" id="KW-0489">Methyltransferase</keyword>
<accession>A0AA94XQ16</accession>
<feature type="domain" description="Methyltransferase" evidence="1">
    <location>
        <begin position="50"/>
        <end position="140"/>
    </location>
</feature>
<keyword evidence="2" id="KW-0808">Transferase</keyword>
<evidence type="ECO:0000313" key="3">
    <source>
        <dbReference type="Proteomes" id="UP001060018"/>
    </source>
</evidence>
<protein>
    <submittedName>
        <fullName evidence="2">Class I SAM-dependent methyltransferase</fullName>
    </submittedName>
</protein>
<dbReference type="PANTHER" id="PTHR42912:SF45">
    <property type="entry name" value="23S RRNA (GUANINE(745)-N(1))-METHYLTRANSFERASE"/>
    <property type="match status" value="1"/>
</dbReference>
<dbReference type="InterPro" id="IPR029063">
    <property type="entry name" value="SAM-dependent_MTases_sf"/>
</dbReference>
<dbReference type="EMBL" id="CP102487">
    <property type="protein sequence ID" value="UUX57705.1"/>
    <property type="molecule type" value="Genomic_DNA"/>
</dbReference>
<dbReference type="RefSeq" id="WP_257745264.1">
    <property type="nucleotide sequence ID" value="NZ_CP102487.1"/>
</dbReference>
<evidence type="ECO:0000259" key="1">
    <source>
        <dbReference type="Pfam" id="PF13649"/>
    </source>
</evidence>
<evidence type="ECO:0000313" key="2">
    <source>
        <dbReference type="EMBL" id="UUX57705.1"/>
    </source>
</evidence>
<name>A0AA94XQ16_9MICC</name>
<dbReference type="AlphaFoldDB" id="A0AA94XQ16"/>
<proteinExistence type="predicted"/>
<dbReference type="SUPFAM" id="SSF53335">
    <property type="entry name" value="S-adenosyl-L-methionine-dependent methyltransferases"/>
    <property type="match status" value="1"/>
</dbReference>
<reference evidence="2" key="1">
    <citation type="journal article" date="2022" name="Pest Manag. Sci.">
        <title>Glutamicibacter halophytocola-mediated host fitness of potato tuber moth on Solanaceae crops.</title>
        <authorList>
            <person name="Wang W."/>
            <person name="Xiao G."/>
            <person name="Du G."/>
            <person name="Chang L."/>
            <person name="Yang Y."/>
            <person name="Ye J."/>
            <person name="Chen B."/>
        </authorList>
    </citation>
    <scope>NUCLEOTIDE SEQUENCE</scope>
    <source>
        <strain evidence="2">S2</strain>
    </source>
</reference>
<dbReference type="InterPro" id="IPR041698">
    <property type="entry name" value="Methyltransf_25"/>
</dbReference>
<dbReference type="PANTHER" id="PTHR42912">
    <property type="entry name" value="METHYLTRANSFERASE"/>
    <property type="match status" value="1"/>
</dbReference>
<gene>
    <name evidence="2" type="ORF">NUH22_10285</name>
</gene>
<dbReference type="Pfam" id="PF13649">
    <property type="entry name" value="Methyltransf_25"/>
    <property type="match status" value="1"/>
</dbReference>
<dbReference type="InterPro" id="IPR050508">
    <property type="entry name" value="Methyltransf_Superfamily"/>
</dbReference>
<dbReference type="Proteomes" id="UP001060018">
    <property type="component" value="Chromosome"/>
</dbReference>
<dbReference type="CDD" id="cd02440">
    <property type="entry name" value="AdoMet_MTases"/>
    <property type="match status" value="1"/>
</dbReference>